<dbReference type="InterPro" id="IPR028994">
    <property type="entry name" value="Integrin_alpha_N"/>
</dbReference>
<protein>
    <recommendedName>
        <fullName evidence="3">SbsA Ig-like domain-containing protein</fullName>
    </recommendedName>
</protein>
<name>A0A2A4XIK1_9GAMM</name>
<dbReference type="InterPro" id="IPR013517">
    <property type="entry name" value="FG-GAP"/>
</dbReference>
<reference evidence="5" key="1">
    <citation type="submission" date="2017-08" db="EMBL/GenBank/DDBJ databases">
        <title>A dynamic microbial community with high functional redundancy inhabits the cold, oxic subseafloor aquifer.</title>
        <authorList>
            <person name="Tully B.J."/>
            <person name="Wheat C.G."/>
            <person name="Glazer B.T."/>
            <person name="Huber J.A."/>
        </authorList>
    </citation>
    <scope>NUCLEOTIDE SEQUENCE [LARGE SCALE GENOMIC DNA]</scope>
</reference>
<evidence type="ECO:0000313" key="5">
    <source>
        <dbReference type="Proteomes" id="UP000218767"/>
    </source>
</evidence>
<evidence type="ECO:0000313" key="4">
    <source>
        <dbReference type="EMBL" id="PCI82488.1"/>
    </source>
</evidence>
<feature type="signal peptide" evidence="2">
    <location>
        <begin position="1"/>
        <end position="23"/>
    </location>
</feature>
<dbReference type="Pfam" id="PF13205">
    <property type="entry name" value="Big_5"/>
    <property type="match status" value="1"/>
</dbReference>
<dbReference type="SUPFAM" id="SSF69318">
    <property type="entry name" value="Integrin alpha N-terminal domain"/>
    <property type="match status" value="1"/>
</dbReference>
<dbReference type="PANTHER" id="PTHR46580:SF4">
    <property type="entry name" value="ATP_GTP-BINDING PROTEIN"/>
    <property type="match status" value="1"/>
</dbReference>
<dbReference type="PANTHER" id="PTHR46580">
    <property type="entry name" value="SENSOR KINASE-RELATED"/>
    <property type="match status" value="1"/>
</dbReference>
<proteinExistence type="predicted"/>
<feature type="chain" id="PRO_5011975000" description="SbsA Ig-like domain-containing protein" evidence="2">
    <location>
        <begin position="24"/>
        <end position="622"/>
    </location>
</feature>
<dbReference type="Gene3D" id="2.60.40.3710">
    <property type="match status" value="1"/>
</dbReference>
<evidence type="ECO:0000259" key="3">
    <source>
        <dbReference type="Pfam" id="PF13205"/>
    </source>
</evidence>
<dbReference type="InterPro" id="IPR032812">
    <property type="entry name" value="SbsA_Ig"/>
</dbReference>
<evidence type="ECO:0000256" key="1">
    <source>
        <dbReference type="ARBA" id="ARBA00022729"/>
    </source>
</evidence>
<dbReference type="AlphaFoldDB" id="A0A2A4XIK1"/>
<keyword evidence="1 2" id="KW-0732">Signal</keyword>
<dbReference type="Proteomes" id="UP000218767">
    <property type="component" value="Unassembled WGS sequence"/>
</dbReference>
<dbReference type="EMBL" id="NVUL01000001">
    <property type="protein sequence ID" value="PCI82488.1"/>
    <property type="molecule type" value="Genomic_DNA"/>
</dbReference>
<evidence type="ECO:0000256" key="2">
    <source>
        <dbReference type="SAM" id="SignalP"/>
    </source>
</evidence>
<comment type="caution">
    <text evidence="4">The sequence shown here is derived from an EMBL/GenBank/DDBJ whole genome shotgun (WGS) entry which is preliminary data.</text>
</comment>
<organism evidence="4 5">
    <name type="scientific">SAR86 cluster bacterium</name>
    <dbReference type="NCBI Taxonomy" id="2030880"/>
    <lineage>
        <taxon>Bacteria</taxon>
        <taxon>Pseudomonadati</taxon>
        <taxon>Pseudomonadota</taxon>
        <taxon>Gammaproteobacteria</taxon>
        <taxon>SAR86 cluster</taxon>
    </lineage>
</organism>
<sequence length="622" mass="65602">MLKRAIINALALLVALASTPVFAQLVCDGQRVFSGGASSDSGISYSAEVSSAATISIGGLLCPQSEHLGQSADIYVAFEIAGVIYFLNDVGQLLELNTNELSAYRQQVTLASSMLQSIFSGVVGSAVESVNLYVGYTLGDVFHYDQQPINFSVRVPEKLSALSVFPAQDDTTADAAGEIRISFDRPLDPAQVSNDKIKVFGRWSGVLDGEVSLQDNNSTLRFLPVRSLSAGEWVTVSLVGGSIAALDGGVLDGGYNWSFWIESAAAGLSFEQISAISVREEGSTEQVQAYGAYAGDLNEDGWSDFIVPNEITNDLRIFLNDGAGNYGAFSIVPIILGDRPSPNEGADIDGDGDIDFIVGSANGSYVHVFKGDGLGGLLQTQNLVAGERVRGICLADFENDGDPDIIATSFGANRVALFTNDGSGNFGLLPETLDAGDGEWSCATGDMNADGLMDVTIGTRTSNELTVLLSNGDGSFTESDRVAANGDPWMLAAGDIDRDGDVDIAAVNANSKSLTVFMGSGSGSLTSMVSYSLAENDEGFPIAVDLGDLDGDGDLDIVTSDVRTKLFLIHENQGDGSFLRLPNQLFALEAASCAILHDRDNDGDLDITGIDEVVDQLLLYRH</sequence>
<feature type="domain" description="SbsA Ig-like" evidence="3">
    <location>
        <begin position="160"/>
        <end position="259"/>
    </location>
</feature>
<dbReference type="Gene3D" id="2.130.10.130">
    <property type="entry name" value="Integrin alpha, N-terminal"/>
    <property type="match status" value="2"/>
</dbReference>
<accession>A0A2A4XIK1</accession>
<dbReference type="Pfam" id="PF13517">
    <property type="entry name" value="FG-GAP_3"/>
    <property type="match status" value="2"/>
</dbReference>
<gene>
    <name evidence="4" type="ORF">COB20_00460</name>
</gene>